<feature type="chain" id="PRO_5031218795" description="Cell envelope protein" evidence="1">
    <location>
        <begin position="22"/>
        <end position="480"/>
    </location>
</feature>
<feature type="signal peptide" evidence="1">
    <location>
        <begin position="1"/>
        <end position="21"/>
    </location>
</feature>
<gene>
    <name evidence="4" type="ORF">CBM2594_B10434</name>
</gene>
<feature type="domain" description="DUF1254" evidence="3">
    <location>
        <begin position="83"/>
        <end position="214"/>
    </location>
</feature>
<dbReference type="InterPro" id="IPR010679">
    <property type="entry name" value="DUF1254"/>
</dbReference>
<dbReference type="RefSeq" id="WP_025585417.1">
    <property type="nucleotide sequence ID" value="NZ_LT976872.1"/>
</dbReference>
<dbReference type="AlphaFoldDB" id="A0A7Z7JD33"/>
<proteinExistence type="predicted"/>
<evidence type="ECO:0000313" key="4">
    <source>
        <dbReference type="EMBL" id="SPC21330.1"/>
    </source>
</evidence>
<dbReference type="Gene3D" id="2.60.40.1610">
    <property type="entry name" value="Domain of unknown function DUF1254"/>
    <property type="match status" value="1"/>
</dbReference>
<name>A0A7Z7JD33_9BURK</name>
<dbReference type="SUPFAM" id="SSF160935">
    <property type="entry name" value="VPA0735-like"/>
    <property type="match status" value="1"/>
</dbReference>
<feature type="domain" description="DUF1214" evidence="2">
    <location>
        <begin position="352"/>
        <end position="463"/>
    </location>
</feature>
<keyword evidence="1" id="KW-0732">Signal</keyword>
<evidence type="ECO:0000313" key="5">
    <source>
        <dbReference type="Proteomes" id="UP000257139"/>
    </source>
</evidence>
<accession>A0A7Z7JD33</accession>
<sequence length="480" mass="53102">MLMKRLLVAALFPIVALSACQSVKDGSAADKISDTGAAGTLSEAEAASIARDAYIYGFPLVEEYKTLYAQAIDQGGPDFKAPFNQIGNTANVFTPKDRAIITPNSDTPYSFVWMDLRAEPLVLTLPPIEKKRYYSVQLIDIYTHNFAYLGTRTTGNQGGNFMIVGPDWKGEKPDGVKAVIRSESSIAYALYRTQLFNPKDLARVQAIQKGYKVRTLSAFLSQPAPAAAASIDWPKPGADATSSLAFFRYLNFMLQFASTVPSEQDLMARFAKIGVGRGLPFDENALSPAMRKAMADGMADGKTQFAEFKKKQIDTRKVSSGALFGTREHLQNNYMYRYAGAALGIFGNSIEEALYSSYYVDKDGKPLDASKMRYTLHFDQHHLPPANAFWSLTMYDGKSKLLVDNALNRYLINSPMLPQLKRDQDGGLTLYIQKDSPGKDKVSNWLPAPDGPFYAIMRLYLPRAEAISGQWRQPPMVAAE</sequence>
<evidence type="ECO:0008006" key="6">
    <source>
        <dbReference type="Google" id="ProtNLM"/>
    </source>
</evidence>
<organism evidence="4 5">
    <name type="scientific">Cupriavidus taiwanensis</name>
    <dbReference type="NCBI Taxonomy" id="164546"/>
    <lineage>
        <taxon>Bacteria</taxon>
        <taxon>Pseudomonadati</taxon>
        <taxon>Pseudomonadota</taxon>
        <taxon>Betaproteobacteria</taxon>
        <taxon>Burkholderiales</taxon>
        <taxon>Burkholderiaceae</taxon>
        <taxon>Cupriavidus</taxon>
    </lineage>
</organism>
<dbReference type="Pfam" id="PF06742">
    <property type="entry name" value="DUF1214"/>
    <property type="match status" value="1"/>
</dbReference>
<dbReference type="InterPro" id="IPR010621">
    <property type="entry name" value="DUF1214"/>
</dbReference>
<dbReference type="EMBL" id="LT978514">
    <property type="protein sequence ID" value="SPC21330.1"/>
    <property type="molecule type" value="Genomic_DNA"/>
</dbReference>
<dbReference type="Gene3D" id="2.60.120.600">
    <property type="entry name" value="Domain of unknown function DUF1214, C-terminal domain"/>
    <property type="match status" value="1"/>
</dbReference>
<dbReference type="Proteomes" id="UP000257139">
    <property type="component" value="Chromosome CBM2594_b"/>
</dbReference>
<evidence type="ECO:0000259" key="2">
    <source>
        <dbReference type="Pfam" id="PF06742"/>
    </source>
</evidence>
<dbReference type="InterPro" id="IPR037050">
    <property type="entry name" value="DUF1254_sf"/>
</dbReference>
<dbReference type="PROSITE" id="PS51257">
    <property type="entry name" value="PROKAR_LIPOPROTEIN"/>
    <property type="match status" value="1"/>
</dbReference>
<dbReference type="InterPro" id="IPR037049">
    <property type="entry name" value="DUF1214_C_sf"/>
</dbReference>
<reference evidence="4 5" key="1">
    <citation type="submission" date="2018-01" db="EMBL/GenBank/DDBJ databases">
        <authorList>
            <person name="Clerissi C."/>
        </authorList>
    </citation>
    <scope>NUCLEOTIDE SEQUENCE [LARGE SCALE GENOMIC DNA]</scope>
    <source>
        <strain evidence="4">Cupriavidus taiwanensis STM 6021</strain>
    </source>
</reference>
<protein>
    <recommendedName>
        <fullName evidence="6">Cell envelope protein</fullName>
    </recommendedName>
</protein>
<evidence type="ECO:0000256" key="1">
    <source>
        <dbReference type="SAM" id="SignalP"/>
    </source>
</evidence>
<evidence type="ECO:0000259" key="3">
    <source>
        <dbReference type="Pfam" id="PF06863"/>
    </source>
</evidence>
<dbReference type="Pfam" id="PF06863">
    <property type="entry name" value="DUF1254"/>
    <property type="match status" value="1"/>
</dbReference>
<dbReference type="PANTHER" id="PTHR36509">
    <property type="entry name" value="BLL3101 PROTEIN"/>
    <property type="match status" value="1"/>
</dbReference>
<dbReference type="PANTHER" id="PTHR36509:SF2">
    <property type="entry name" value="BLL3101 PROTEIN"/>
    <property type="match status" value="1"/>
</dbReference>